<feature type="transmembrane region" description="Helical" evidence="2">
    <location>
        <begin position="7"/>
        <end position="28"/>
    </location>
</feature>
<sequence>MPPNLARLLTAATVLLLGALPLLMVIYLLTEQNLGGWTSSLGWALGVLILIRLLSGARNWRSRVAAPLLDSASVQSRMFGFTPGDPTSQHASESVVTSRVEDDPNSGPIR</sequence>
<reference evidence="3" key="1">
    <citation type="submission" date="2021-10" db="EMBL/GenBank/DDBJ databases">
        <title>Novel species in genus Arthrobacter.</title>
        <authorList>
            <person name="Liu Y."/>
        </authorList>
    </citation>
    <scope>NUCLEOTIDE SEQUENCE</scope>
    <source>
        <strain evidence="3">Zg-Y786</strain>
    </source>
</reference>
<protein>
    <recommendedName>
        <fullName evidence="5">DUF4229 domain-containing protein</fullName>
    </recommendedName>
</protein>
<organism evidence="3 4">
    <name type="scientific">Arthrobacter gengyunqii</name>
    <dbReference type="NCBI Taxonomy" id="2886940"/>
    <lineage>
        <taxon>Bacteria</taxon>
        <taxon>Bacillati</taxon>
        <taxon>Actinomycetota</taxon>
        <taxon>Actinomycetes</taxon>
        <taxon>Micrococcales</taxon>
        <taxon>Micrococcaceae</taxon>
        <taxon>Arthrobacter</taxon>
    </lineage>
</organism>
<dbReference type="RefSeq" id="WP_227889511.1">
    <property type="nucleotide sequence ID" value="NZ_JAJFZQ010000001.1"/>
</dbReference>
<keyword evidence="4" id="KW-1185">Reference proteome</keyword>
<feature type="region of interest" description="Disordered" evidence="1">
    <location>
        <begin position="80"/>
        <end position="110"/>
    </location>
</feature>
<name>A0ABS8GHF4_9MICC</name>
<dbReference type="Proteomes" id="UP001139168">
    <property type="component" value="Unassembled WGS sequence"/>
</dbReference>
<evidence type="ECO:0000313" key="3">
    <source>
        <dbReference type="EMBL" id="MCC3264663.1"/>
    </source>
</evidence>
<keyword evidence="2" id="KW-1133">Transmembrane helix</keyword>
<comment type="caution">
    <text evidence="3">The sequence shown here is derived from an EMBL/GenBank/DDBJ whole genome shotgun (WGS) entry which is preliminary data.</text>
</comment>
<evidence type="ECO:0000256" key="1">
    <source>
        <dbReference type="SAM" id="MobiDB-lite"/>
    </source>
</evidence>
<evidence type="ECO:0000256" key="2">
    <source>
        <dbReference type="SAM" id="Phobius"/>
    </source>
</evidence>
<evidence type="ECO:0000313" key="4">
    <source>
        <dbReference type="Proteomes" id="UP001139168"/>
    </source>
</evidence>
<dbReference type="EMBL" id="JAJFZQ010000001">
    <property type="protein sequence ID" value="MCC3264663.1"/>
    <property type="molecule type" value="Genomic_DNA"/>
</dbReference>
<proteinExistence type="predicted"/>
<accession>A0ABS8GHF4</accession>
<feature type="compositionally biased region" description="Polar residues" evidence="1">
    <location>
        <begin position="85"/>
        <end position="97"/>
    </location>
</feature>
<keyword evidence="2" id="KW-0472">Membrane</keyword>
<gene>
    <name evidence="3" type="ORF">LJ752_01205</name>
</gene>
<evidence type="ECO:0008006" key="5">
    <source>
        <dbReference type="Google" id="ProtNLM"/>
    </source>
</evidence>
<feature type="transmembrane region" description="Helical" evidence="2">
    <location>
        <begin position="34"/>
        <end position="54"/>
    </location>
</feature>
<keyword evidence="2" id="KW-0812">Transmembrane</keyword>